<dbReference type="Gene3D" id="1.20.1260.10">
    <property type="match status" value="1"/>
</dbReference>
<feature type="domain" description="Rubredoxin-like" evidence="6">
    <location>
        <begin position="71"/>
        <end position="105"/>
    </location>
</feature>
<evidence type="ECO:0000259" key="7">
    <source>
        <dbReference type="PROSITE" id="PS50905"/>
    </source>
</evidence>
<gene>
    <name evidence="8" type="primary">rbr_39</name>
    <name evidence="8" type="ORF">SDC9_207310</name>
</gene>
<evidence type="ECO:0000256" key="5">
    <source>
        <dbReference type="ARBA" id="ARBA00023004"/>
    </source>
</evidence>
<dbReference type="SUPFAM" id="SSF57802">
    <property type="entry name" value="Rubredoxin-like"/>
    <property type="match status" value="1"/>
</dbReference>
<protein>
    <submittedName>
        <fullName evidence="8">Rubrerythrin</fullName>
    </submittedName>
</protein>
<keyword evidence="5" id="KW-0408">Iron</keyword>
<dbReference type="GO" id="GO:0016491">
    <property type="term" value="F:oxidoreductase activity"/>
    <property type="evidence" value="ECO:0007669"/>
    <property type="project" value="InterPro"/>
</dbReference>
<keyword evidence="3" id="KW-0479">Metal-binding</keyword>
<dbReference type="PANTHER" id="PTHR43865">
    <property type="entry name" value="RUBRERYTHRIN-RELATED"/>
    <property type="match status" value="1"/>
</dbReference>
<dbReference type="PROSITE" id="PS50903">
    <property type="entry name" value="RUBREDOXIN_LIKE"/>
    <property type="match status" value="1"/>
</dbReference>
<keyword evidence="4" id="KW-0249">Electron transport</keyword>
<reference evidence="8" key="1">
    <citation type="submission" date="2019-08" db="EMBL/GenBank/DDBJ databases">
        <authorList>
            <person name="Kucharzyk K."/>
            <person name="Murdoch R.W."/>
            <person name="Higgins S."/>
            <person name="Loffler F."/>
        </authorList>
    </citation>
    <scope>NUCLEOTIDE SEQUENCE</scope>
</reference>
<dbReference type="CDD" id="cd00729">
    <property type="entry name" value="rubredoxin_SM"/>
    <property type="match status" value="1"/>
</dbReference>
<dbReference type="InterPro" id="IPR048574">
    <property type="entry name" value="RUBY_RBDX"/>
</dbReference>
<comment type="caution">
    <text evidence="8">The sequence shown here is derived from an EMBL/GenBank/DDBJ whole genome shotgun (WGS) entry which is preliminary data.</text>
</comment>
<evidence type="ECO:0000256" key="3">
    <source>
        <dbReference type="ARBA" id="ARBA00022723"/>
    </source>
</evidence>
<keyword evidence="2" id="KW-0813">Transport</keyword>
<dbReference type="InterPro" id="IPR003251">
    <property type="entry name" value="Rr_diiron-bd_dom"/>
</dbReference>
<feature type="domain" description="Ferritin-like diiron" evidence="7">
    <location>
        <begin position="1"/>
        <end position="63"/>
    </location>
</feature>
<proteinExistence type="predicted"/>
<accession>A0A645JA32</accession>
<dbReference type="InterPro" id="IPR012347">
    <property type="entry name" value="Ferritin-like"/>
</dbReference>
<organism evidence="8">
    <name type="scientific">bioreactor metagenome</name>
    <dbReference type="NCBI Taxonomy" id="1076179"/>
    <lineage>
        <taxon>unclassified sequences</taxon>
        <taxon>metagenomes</taxon>
        <taxon>ecological metagenomes</taxon>
    </lineage>
</organism>
<dbReference type="InterPro" id="IPR009078">
    <property type="entry name" value="Ferritin-like_SF"/>
</dbReference>
<dbReference type="InterPro" id="IPR052364">
    <property type="entry name" value="Rubrerythrin"/>
</dbReference>
<dbReference type="CDD" id="cd01041">
    <property type="entry name" value="Rubrerythrin"/>
    <property type="match status" value="1"/>
</dbReference>
<evidence type="ECO:0000256" key="2">
    <source>
        <dbReference type="ARBA" id="ARBA00022448"/>
    </source>
</evidence>
<dbReference type="AlphaFoldDB" id="A0A645JA32"/>
<sequence>MENLQAAADGENYEWTTMYHDFEKIAREEGFEDIADFFKNVATVEKGHEERYLKLLENLKDGKVFSREGECIAWQCRNCGYIHYGNDAPAVCPTCKHPRAYFQLFVPNY</sequence>
<dbReference type="SUPFAM" id="SSF47240">
    <property type="entry name" value="Ferritin-like"/>
    <property type="match status" value="1"/>
</dbReference>
<dbReference type="InterPro" id="IPR024934">
    <property type="entry name" value="Rubredoxin-like_dom"/>
</dbReference>
<name>A0A645JA32_9ZZZZ</name>
<comment type="cofactor">
    <cofactor evidence="1">
        <name>Fe(3+)</name>
        <dbReference type="ChEBI" id="CHEBI:29034"/>
    </cofactor>
</comment>
<dbReference type="Pfam" id="PF21349">
    <property type="entry name" value="RUBY_RBDX"/>
    <property type="match status" value="1"/>
</dbReference>
<evidence type="ECO:0000256" key="1">
    <source>
        <dbReference type="ARBA" id="ARBA00001965"/>
    </source>
</evidence>
<dbReference type="Gene3D" id="2.20.28.10">
    <property type="match status" value="1"/>
</dbReference>
<dbReference type="PROSITE" id="PS50905">
    <property type="entry name" value="FERRITIN_LIKE"/>
    <property type="match status" value="1"/>
</dbReference>
<evidence type="ECO:0000259" key="6">
    <source>
        <dbReference type="PROSITE" id="PS50903"/>
    </source>
</evidence>
<evidence type="ECO:0000313" key="8">
    <source>
        <dbReference type="EMBL" id="MPN59589.1"/>
    </source>
</evidence>
<dbReference type="InterPro" id="IPR009040">
    <property type="entry name" value="Ferritin-like_diiron"/>
</dbReference>
<dbReference type="EMBL" id="VSSQ01133762">
    <property type="protein sequence ID" value="MPN59589.1"/>
    <property type="molecule type" value="Genomic_DNA"/>
</dbReference>
<dbReference type="PANTHER" id="PTHR43865:SF1">
    <property type="entry name" value="RUBRERYTHRIN-RELATED"/>
    <property type="match status" value="1"/>
</dbReference>
<dbReference type="Pfam" id="PF02915">
    <property type="entry name" value="Rubrerythrin"/>
    <property type="match status" value="1"/>
</dbReference>
<dbReference type="GO" id="GO:0005506">
    <property type="term" value="F:iron ion binding"/>
    <property type="evidence" value="ECO:0007669"/>
    <property type="project" value="InterPro"/>
</dbReference>
<evidence type="ECO:0000256" key="4">
    <source>
        <dbReference type="ARBA" id="ARBA00022982"/>
    </source>
</evidence>